<evidence type="ECO:0000256" key="4">
    <source>
        <dbReference type="ARBA" id="ARBA00022741"/>
    </source>
</evidence>
<feature type="binding site" evidence="10">
    <location>
        <position position="429"/>
    </location>
    <ligand>
        <name>Mg(2+)</name>
        <dbReference type="ChEBI" id="CHEBI:18420"/>
        <label>1</label>
        <note>catalytic</note>
    </ligand>
</feature>
<dbReference type="Proteomes" id="UP001579974">
    <property type="component" value="Unassembled WGS sequence"/>
</dbReference>
<dbReference type="CDD" id="cd16928">
    <property type="entry name" value="HATPase_GyrB-like"/>
    <property type="match status" value="1"/>
</dbReference>
<feature type="binding site" evidence="10">
    <location>
        <position position="504"/>
    </location>
    <ligand>
        <name>Mg(2+)</name>
        <dbReference type="ChEBI" id="CHEBI:18420"/>
        <label>2</label>
    </ligand>
</feature>
<dbReference type="InterPro" id="IPR011557">
    <property type="entry name" value="GyrB"/>
</dbReference>
<evidence type="ECO:0000256" key="8">
    <source>
        <dbReference type="ARBA" id="ARBA00023125"/>
    </source>
</evidence>
<comment type="miscellaneous">
    <text evidence="10">Few gyrases are as efficient as E.coli at forming negative supercoils. Not all organisms have 2 type II topoisomerases; in organisms with a single type II topoisomerase this enzyme also has to decatenate newly replicated chromosomes.</text>
</comment>
<dbReference type="Gene3D" id="3.30.565.10">
    <property type="entry name" value="Histidine kinase-like ATPase, C-terminal domain"/>
    <property type="match status" value="1"/>
</dbReference>
<feature type="site" description="Interaction with DNA" evidence="10">
    <location>
        <position position="454"/>
    </location>
</feature>
<evidence type="ECO:0000256" key="7">
    <source>
        <dbReference type="ARBA" id="ARBA00023029"/>
    </source>
</evidence>
<dbReference type="GO" id="GO:0003918">
    <property type="term" value="F:DNA topoisomerase type II (double strand cut, ATP-hydrolyzing) activity"/>
    <property type="evidence" value="ECO:0007669"/>
    <property type="project" value="UniProtKB-EC"/>
</dbReference>
<comment type="cofactor">
    <cofactor evidence="10">
        <name>Mg(2+)</name>
        <dbReference type="ChEBI" id="CHEBI:18420"/>
    </cofactor>
    <cofactor evidence="10">
        <name>Mn(2+)</name>
        <dbReference type="ChEBI" id="CHEBI:29035"/>
    </cofactor>
    <cofactor evidence="10">
        <name>Ca(2+)</name>
        <dbReference type="ChEBI" id="CHEBI:29108"/>
    </cofactor>
    <text evidence="10">Binds two Mg(2+) per subunit. The magnesium ions form salt bridges with both the protein and the DNA. Can also accept other divalent metal cations, such as Mn(2+) or Ca(2+).</text>
</comment>
<dbReference type="CDD" id="cd03366">
    <property type="entry name" value="TOPRIM_TopoIIA_GyrB"/>
    <property type="match status" value="1"/>
</dbReference>
<comment type="subcellular location">
    <subcellularLocation>
        <location evidence="10">Cytoplasm</location>
    </subcellularLocation>
</comment>
<comment type="subunit">
    <text evidence="10">Heterotetramer, composed of two GyrA and two GyrB chains. In the heterotetramer, GyrA contains the active site tyrosine that forms a transient covalent intermediate with DNA, while GyrB binds cofactors and catalyzes ATP hydrolysis.</text>
</comment>
<sequence>MSDTHEEQVYDESQIEVLEGLQAVRKRPGMYIGSTSVKGLHHLVWEIVDNAVDEALAGRCTRIVVQVHEDNSITVIDNGAGFPVGIHHKTGRPAVETALTVLHAGGKFGGAGYKVSGGLHGVGASVVNALSSWLKVEVYRDGNVYVQEYERGVPQYDLKVVGTTDKHGTSVSFLPDPEIFTETTVFQIETLQHRLRELAFLNAGLAIVLEDEREGGKTQEFHYEGGVKEFVSYLNRSKDVLHEEPVFVAGVKDDVTVEVALQYNDGYASTIYSFANNINTGEGGTHESGFKSALTRVINDYGRKNSLIKGNESNLTGDDVREGIVSVISVKVPEPQFEGQTKTKLGNSEVRGIVDSLFGDKLQTFLDENPSVARKIIDKCVTAARAREAARKARELTRRKSALEVSSLPGKLTDCVTKDPERSEIYLVEGDSAGGSAKMGRDPQTQAILPLRGKIINVEKARLDKILSNEEIRAIITASGTGIGDEFDLSKARYHKVVIMTDADHDGSHIRILLLTLFYRFMRPLIDAGYVYIAQPPLYKVTKGKSVRYAYSDAELERILTETGRQGVGLQRYKGLGEMNPEQLWETTMDPESRTLLRVTMEDAMDADMIFSTLMGDKVEPRRDFIAEHARYVRNLDI</sequence>
<dbReference type="Pfam" id="PF02518">
    <property type="entry name" value="HATPase_c"/>
    <property type="match status" value="1"/>
</dbReference>
<dbReference type="InterPro" id="IPR013506">
    <property type="entry name" value="Topo_IIA_bsu_dom2"/>
</dbReference>
<name>A0ABV5AF31_9BACL</name>
<keyword evidence="4 10" id="KW-0547">Nucleotide-binding</keyword>
<evidence type="ECO:0000256" key="3">
    <source>
        <dbReference type="ARBA" id="ARBA00022723"/>
    </source>
</evidence>
<dbReference type="InterPro" id="IPR036890">
    <property type="entry name" value="HATPase_C_sf"/>
</dbReference>
<dbReference type="CDD" id="cd00822">
    <property type="entry name" value="TopoII_Trans_DNA_gyrase"/>
    <property type="match status" value="1"/>
</dbReference>
<evidence type="ECO:0000259" key="11">
    <source>
        <dbReference type="PROSITE" id="PS50880"/>
    </source>
</evidence>
<dbReference type="Pfam" id="PF01751">
    <property type="entry name" value="Toprim"/>
    <property type="match status" value="1"/>
</dbReference>
<dbReference type="PANTHER" id="PTHR45866">
    <property type="entry name" value="DNA GYRASE/TOPOISOMERASE SUBUNIT B"/>
    <property type="match status" value="1"/>
</dbReference>
<feature type="binding site" evidence="10">
    <location>
        <position position="502"/>
    </location>
    <ligand>
        <name>Mg(2+)</name>
        <dbReference type="ChEBI" id="CHEBI:18420"/>
        <label>2</label>
    </ligand>
</feature>
<comment type="function">
    <text evidence="10">A type II topoisomerase that negatively supercoils closed circular double-stranded (ds) DNA in an ATP-dependent manner to modulate DNA topology and maintain chromosomes in an underwound state. Negative supercoiling favors strand separation, and DNA replication, transcription, recombination and repair, all of which involve strand separation. Also able to catalyze the interconversion of other topological isomers of dsDNA rings, including catenanes and knotted rings. Type II topoisomerases break and join 2 DNA strands simultaneously in an ATP-dependent manner.</text>
</comment>
<dbReference type="InterPro" id="IPR013760">
    <property type="entry name" value="Topo_IIA-like_dom_sf"/>
</dbReference>
<dbReference type="RefSeq" id="WP_275474691.1">
    <property type="nucleotide sequence ID" value="NZ_CP162940.1"/>
</dbReference>
<dbReference type="Pfam" id="PF00986">
    <property type="entry name" value="DNA_gyraseB_C"/>
    <property type="match status" value="1"/>
</dbReference>
<dbReference type="SUPFAM" id="SSF56719">
    <property type="entry name" value="Type II DNA topoisomerase"/>
    <property type="match status" value="1"/>
</dbReference>
<evidence type="ECO:0000256" key="2">
    <source>
        <dbReference type="ARBA" id="ARBA00010708"/>
    </source>
</evidence>
<reference evidence="12 13" key="1">
    <citation type="journal article" date="2024" name="Int. J. Mol. Sci.">
        <title>Exploration of Alicyclobacillus spp. Genome in Search of Antibiotic Resistance.</title>
        <authorList>
            <person name="Bucka-Kolendo J."/>
            <person name="Kiousi D.E."/>
            <person name="Dekowska A."/>
            <person name="Mikolajczuk-Szczyrba A."/>
            <person name="Karadedos D.M."/>
            <person name="Michael P."/>
            <person name="Galanis A."/>
            <person name="Sokolowska B."/>
        </authorList>
    </citation>
    <scope>NUCLEOTIDE SEQUENCE [LARGE SCALE GENOMIC DNA]</scope>
    <source>
        <strain evidence="12 13">KKP 3000</strain>
    </source>
</reference>
<dbReference type="InterPro" id="IPR013759">
    <property type="entry name" value="Topo_IIA_B_C"/>
</dbReference>
<dbReference type="SMART" id="SM00387">
    <property type="entry name" value="HATPase_c"/>
    <property type="match status" value="1"/>
</dbReference>
<keyword evidence="13" id="KW-1185">Reference proteome</keyword>
<keyword evidence="8" id="KW-0238">DNA-binding</keyword>
<keyword evidence="5 10" id="KW-0067">ATP-binding</keyword>
<evidence type="ECO:0000256" key="6">
    <source>
        <dbReference type="ARBA" id="ARBA00022842"/>
    </source>
</evidence>
<dbReference type="PROSITE" id="PS00177">
    <property type="entry name" value="TOPOISOMERASE_II"/>
    <property type="match status" value="1"/>
</dbReference>
<keyword evidence="7 10" id="KW-0799">Topoisomerase</keyword>
<evidence type="ECO:0000313" key="12">
    <source>
        <dbReference type="EMBL" id="MFB5190885.1"/>
    </source>
</evidence>
<comment type="catalytic activity">
    <reaction evidence="1 10">
        <text>ATP-dependent breakage, passage and rejoining of double-stranded DNA.</text>
        <dbReference type="EC" id="5.6.2.2"/>
    </reaction>
</comment>
<feature type="domain" description="Toprim" evidence="11">
    <location>
        <begin position="423"/>
        <end position="537"/>
    </location>
</feature>
<dbReference type="EC" id="5.6.2.2" evidence="10"/>
<organism evidence="12 13">
    <name type="scientific">Alicyclobacillus fastidiosus</name>
    <dbReference type="NCBI Taxonomy" id="392011"/>
    <lineage>
        <taxon>Bacteria</taxon>
        <taxon>Bacillati</taxon>
        <taxon>Bacillota</taxon>
        <taxon>Bacilli</taxon>
        <taxon>Bacillales</taxon>
        <taxon>Alicyclobacillaceae</taxon>
        <taxon>Alicyclobacillus</taxon>
    </lineage>
</organism>
<dbReference type="InterPro" id="IPR018522">
    <property type="entry name" value="TopoIIA_CS"/>
</dbReference>
<dbReference type="PANTHER" id="PTHR45866:SF1">
    <property type="entry name" value="DNA GYRASE SUBUNIT B, MITOCHONDRIAL"/>
    <property type="match status" value="1"/>
</dbReference>
<evidence type="ECO:0000256" key="5">
    <source>
        <dbReference type="ARBA" id="ARBA00022840"/>
    </source>
</evidence>
<dbReference type="PROSITE" id="PS50880">
    <property type="entry name" value="TOPRIM"/>
    <property type="match status" value="1"/>
</dbReference>
<dbReference type="InterPro" id="IPR001241">
    <property type="entry name" value="Topo_IIA"/>
</dbReference>
<evidence type="ECO:0000256" key="9">
    <source>
        <dbReference type="ARBA" id="ARBA00023235"/>
    </source>
</evidence>
<dbReference type="PRINTS" id="PR00418">
    <property type="entry name" value="TPI2FAMILY"/>
</dbReference>
<feature type="binding site" evidence="10">
    <location>
        <position position="502"/>
    </location>
    <ligand>
        <name>Mg(2+)</name>
        <dbReference type="ChEBI" id="CHEBI:18420"/>
        <label>1</label>
        <note>catalytic</note>
    </ligand>
</feature>
<keyword evidence="9 10" id="KW-0413">Isomerase</keyword>
<feature type="site" description="Interaction with DNA" evidence="10">
    <location>
        <position position="457"/>
    </location>
</feature>
<accession>A0ABV5AF31</accession>
<dbReference type="InterPro" id="IPR014721">
    <property type="entry name" value="Ribsml_uS5_D2-typ_fold_subgr"/>
</dbReference>
<evidence type="ECO:0000256" key="1">
    <source>
        <dbReference type="ARBA" id="ARBA00000185"/>
    </source>
</evidence>
<keyword evidence="10" id="KW-0963">Cytoplasm</keyword>
<protein>
    <recommendedName>
        <fullName evidence="10">DNA gyrase subunit B</fullName>
        <ecNumber evidence="10">5.6.2.2</ecNumber>
    </recommendedName>
</protein>
<dbReference type="EMBL" id="JBDXSU010000008">
    <property type="protein sequence ID" value="MFB5190885.1"/>
    <property type="molecule type" value="Genomic_DNA"/>
</dbReference>
<dbReference type="NCBIfam" id="NF004189">
    <property type="entry name" value="PRK05644.1"/>
    <property type="match status" value="1"/>
</dbReference>
<proteinExistence type="inferred from homology"/>
<dbReference type="HAMAP" id="MF_01898">
    <property type="entry name" value="GyrB"/>
    <property type="match status" value="1"/>
</dbReference>
<dbReference type="SUPFAM" id="SSF55874">
    <property type="entry name" value="ATPase domain of HSP90 chaperone/DNA topoisomerase II/histidine kinase"/>
    <property type="match status" value="1"/>
</dbReference>
<comment type="caution">
    <text evidence="12">The sequence shown here is derived from an EMBL/GenBank/DDBJ whole genome shotgun (WGS) entry which is preliminary data.</text>
</comment>
<dbReference type="SMART" id="SM00433">
    <property type="entry name" value="TOP2c"/>
    <property type="match status" value="1"/>
</dbReference>
<dbReference type="PRINTS" id="PR01159">
    <property type="entry name" value="DNAGYRASEB"/>
</dbReference>
<dbReference type="Gene3D" id="3.40.50.670">
    <property type="match status" value="1"/>
</dbReference>
<evidence type="ECO:0000313" key="13">
    <source>
        <dbReference type="Proteomes" id="UP001579974"/>
    </source>
</evidence>
<evidence type="ECO:0000256" key="10">
    <source>
        <dbReference type="HAMAP-Rule" id="MF_01898"/>
    </source>
</evidence>
<dbReference type="InterPro" id="IPR003594">
    <property type="entry name" value="HATPase_dom"/>
</dbReference>
<keyword evidence="3 10" id="KW-0479">Metal-binding</keyword>
<comment type="similarity">
    <text evidence="2 10">Belongs to the type II topoisomerase GyrB family.</text>
</comment>
<dbReference type="InterPro" id="IPR034160">
    <property type="entry name" value="TOPRIM_GyrB"/>
</dbReference>
<dbReference type="Pfam" id="PF00204">
    <property type="entry name" value="DNA_gyraseB"/>
    <property type="match status" value="1"/>
</dbReference>
<keyword evidence="6 10" id="KW-0460">Magnesium</keyword>
<dbReference type="InterPro" id="IPR020568">
    <property type="entry name" value="Ribosomal_Su5_D2-typ_SF"/>
</dbReference>
<dbReference type="NCBIfam" id="NF011501">
    <property type="entry name" value="PRK14939.1"/>
    <property type="match status" value="1"/>
</dbReference>
<dbReference type="InterPro" id="IPR006171">
    <property type="entry name" value="TOPRIM_dom"/>
</dbReference>
<dbReference type="NCBIfam" id="TIGR01059">
    <property type="entry name" value="gyrB"/>
    <property type="match status" value="1"/>
</dbReference>
<dbReference type="InterPro" id="IPR000565">
    <property type="entry name" value="Topo_IIA_B"/>
</dbReference>
<dbReference type="SUPFAM" id="SSF54211">
    <property type="entry name" value="Ribosomal protein S5 domain 2-like"/>
    <property type="match status" value="1"/>
</dbReference>
<gene>
    <name evidence="10 12" type="primary">gyrB</name>
    <name evidence="12" type="ORF">KKP3000_004381</name>
</gene>
<dbReference type="InterPro" id="IPR002288">
    <property type="entry name" value="DNA_gyrase_B_C"/>
</dbReference>
<dbReference type="Gene3D" id="3.30.230.10">
    <property type="match status" value="1"/>
</dbReference>